<feature type="region of interest" description="Disordered" evidence="1">
    <location>
        <begin position="315"/>
        <end position="340"/>
    </location>
</feature>
<protein>
    <recommendedName>
        <fullName evidence="2">TUG ubiquitin-like domain-containing protein</fullName>
    </recommendedName>
</protein>
<dbReference type="SUPFAM" id="SSF54236">
    <property type="entry name" value="Ubiquitin-like"/>
    <property type="match status" value="1"/>
</dbReference>
<dbReference type="EMBL" id="JAAAJA010000408">
    <property type="protein sequence ID" value="KAG0254308.1"/>
    <property type="molecule type" value="Genomic_DNA"/>
</dbReference>
<comment type="caution">
    <text evidence="3">The sequence shown here is derived from an EMBL/GenBank/DDBJ whole genome shotgun (WGS) entry which is preliminary data.</text>
</comment>
<feature type="compositionally biased region" description="Polar residues" evidence="1">
    <location>
        <begin position="211"/>
        <end position="221"/>
    </location>
</feature>
<dbReference type="InterPro" id="IPR021569">
    <property type="entry name" value="TUG-UBL1"/>
</dbReference>
<dbReference type="AlphaFoldDB" id="A0A9P6PV30"/>
<keyword evidence="4" id="KW-1185">Reference proteome</keyword>
<feature type="region of interest" description="Disordered" evidence="1">
    <location>
        <begin position="207"/>
        <end position="294"/>
    </location>
</feature>
<evidence type="ECO:0000313" key="3">
    <source>
        <dbReference type="EMBL" id="KAG0254308.1"/>
    </source>
</evidence>
<dbReference type="PANTHER" id="PTHR46467:SF1">
    <property type="entry name" value="TETHER CONTAINING UBX DOMAIN FOR GLUT4"/>
    <property type="match status" value="1"/>
</dbReference>
<dbReference type="GO" id="GO:0006886">
    <property type="term" value="P:intracellular protein transport"/>
    <property type="evidence" value="ECO:0007669"/>
    <property type="project" value="TreeGrafter"/>
</dbReference>
<feature type="domain" description="TUG ubiquitin-like" evidence="2">
    <location>
        <begin position="12"/>
        <end position="72"/>
    </location>
</feature>
<proteinExistence type="predicted"/>
<dbReference type="Gene3D" id="3.10.20.90">
    <property type="entry name" value="Phosphatidylinositol 3-kinase Catalytic Subunit, Chain A, domain 1"/>
    <property type="match status" value="1"/>
</dbReference>
<dbReference type="GO" id="GO:0005737">
    <property type="term" value="C:cytoplasm"/>
    <property type="evidence" value="ECO:0007669"/>
    <property type="project" value="TreeGrafter"/>
</dbReference>
<dbReference type="CDD" id="cd17075">
    <property type="entry name" value="UBX1_UBXN9"/>
    <property type="match status" value="1"/>
</dbReference>
<name>A0A9P6PV30_9FUNG</name>
<sequence>MATQITIILGGGKKQLIKATPVMTLRDVVNTVCERQRFSGPENYGLRNGKSILDLSLSIRQSNVTSGMKLELVRIVRSHPAAPGLVNITLQLEDGKRMQQTFASTTTLWDVLRGIEMAANGRTGTPPATIKNMFALQRRLSRSKSITQVYMLPTIIMLEREYTSIRSLKVTTLEQAGLTSGNAALRVVMRYKSSGIEKYIEEIERDYSQPKAVTSTSSTFKQPMLSSPPPPQQSAETQVPGMTGRTGAIQSNSRDGNQVGPGAGGGSGSAGGAGGPGAAGGAGGAGGDNQRQTPTQDISSAMVEATQEIRQLREQQTQEALTDRVKRLSKSSEGSSDKDRFVRCMMPELTLDTPPCTNIESDISHPPRRYSPTSLAQIPLSQQEELVWQIARRVNQQLKEAQMRGDSNLNYHSLIAQEIVREQKAGVLPNSPTVSRKNSAHALDAEDQARLLKVTS</sequence>
<dbReference type="OrthoDB" id="440781at2759"/>
<dbReference type="GO" id="GO:0012506">
    <property type="term" value="C:vesicle membrane"/>
    <property type="evidence" value="ECO:0007669"/>
    <property type="project" value="TreeGrafter"/>
</dbReference>
<dbReference type="Proteomes" id="UP000726737">
    <property type="component" value="Unassembled WGS sequence"/>
</dbReference>
<evidence type="ECO:0000256" key="1">
    <source>
        <dbReference type="SAM" id="MobiDB-lite"/>
    </source>
</evidence>
<organism evidence="3 4">
    <name type="scientific">Mortierella polycephala</name>
    <dbReference type="NCBI Taxonomy" id="41804"/>
    <lineage>
        <taxon>Eukaryota</taxon>
        <taxon>Fungi</taxon>
        <taxon>Fungi incertae sedis</taxon>
        <taxon>Mucoromycota</taxon>
        <taxon>Mortierellomycotina</taxon>
        <taxon>Mortierellomycetes</taxon>
        <taxon>Mortierellales</taxon>
        <taxon>Mortierellaceae</taxon>
        <taxon>Mortierella</taxon>
    </lineage>
</organism>
<gene>
    <name evidence="3" type="ORF">BG011_005823</name>
</gene>
<dbReference type="Pfam" id="PF11470">
    <property type="entry name" value="TUG-UBL1"/>
    <property type="match status" value="1"/>
</dbReference>
<reference evidence="3" key="1">
    <citation type="journal article" date="2020" name="Fungal Divers.">
        <title>Resolving the Mortierellaceae phylogeny through synthesis of multi-gene phylogenetics and phylogenomics.</title>
        <authorList>
            <person name="Vandepol N."/>
            <person name="Liber J."/>
            <person name="Desiro A."/>
            <person name="Na H."/>
            <person name="Kennedy M."/>
            <person name="Barry K."/>
            <person name="Grigoriev I.V."/>
            <person name="Miller A.N."/>
            <person name="O'Donnell K."/>
            <person name="Stajich J.E."/>
            <person name="Bonito G."/>
        </authorList>
    </citation>
    <scope>NUCLEOTIDE SEQUENCE</scope>
    <source>
        <strain evidence="3">KOD948</strain>
    </source>
</reference>
<evidence type="ECO:0000313" key="4">
    <source>
        <dbReference type="Proteomes" id="UP000726737"/>
    </source>
</evidence>
<feature type="compositionally biased region" description="Gly residues" evidence="1">
    <location>
        <begin position="259"/>
        <end position="287"/>
    </location>
</feature>
<dbReference type="InterPro" id="IPR029071">
    <property type="entry name" value="Ubiquitin-like_domsf"/>
</dbReference>
<accession>A0A9P6PV30</accession>
<evidence type="ECO:0000259" key="2">
    <source>
        <dbReference type="Pfam" id="PF11470"/>
    </source>
</evidence>
<dbReference type="CDD" id="cd16105">
    <property type="entry name" value="Ubl_ASPSCR1_like"/>
    <property type="match status" value="1"/>
</dbReference>
<dbReference type="InterPro" id="IPR059238">
    <property type="entry name" value="UBX1_UBXN9"/>
</dbReference>
<dbReference type="PANTHER" id="PTHR46467">
    <property type="entry name" value="TETHER CONTAINING UBX DOMAIN FOR GLUT4"/>
    <property type="match status" value="1"/>
</dbReference>
<dbReference type="GO" id="GO:0005634">
    <property type="term" value="C:nucleus"/>
    <property type="evidence" value="ECO:0007669"/>
    <property type="project" value="TreeGrafter"/>
</dbReference>